<dbReference type="Pfam" id="PF08937">
    <property type="entry name" value="ThsB_TIR"/>
    <property type="match status" value="1"/>
</dbReference>
<dbReference type="RefSeq" id="WP_152189611.1">
    <property type="nucleotide sequence ID" value="NZ_WFKI01000011.1"/>
</dbReference>
<accession>A0ABQ6VLU6</accession>
<reference evidence="2 3" key="1">
    <citation type="submission" date="2019-10" db="EMBL/GenBank/DDBJ databases">
        <title>Poseidonibacter ostreae sp. nov., isolated from the gut of the Ostrea denselamellosa.</title>
        <authorList>
            <person name="Choi A."/>
        </authorList>
    </citation>
    <scope>NUCLEOTIDE SEQUENCE [LARGE SCALE GENOMIC DNA]</scope>
    <source>
        <strain evidence="2 3">SJOD-M-5</strain>
    </source>
</reference>
<dbReference type="Gene3D" id="3.40.50.11200">
    <property type="match status" value="1"/>
</dbReference>
<evidence type="ECO:0000313" key="2">
    <source>
        <dbReference type="EMBL" id="KAB7891565.1"/>
    </source>
</evidence>
<evidence type="ECO:0000313" key="3">
    <source>
        <dbReference type="Proteomes" id="UP000461010"/>
    </source>
</evidence>
<dbReference type="InterPro" id="IPR015032">
    <property type="entry name" value="ThsB__TIR-like_domain"/>
</dbReference>
<proteinExistence type="predicted"/>
<protein>
    <recommendedName>
        <fullName evidence="1">Thoeris protein ThsB TIR-like domain-containing protein</fullName>
    </recommendedName>
</protein>
<dbReference type="Proteomes" id="UP000461010">
    <property type="component" value="Unassembled WGS sequence"/>
</dbReference>
<gene>
    <name evidence="2" type="ORF">GBG18_06800</name>
</gene>
<dbReference type="EMBL" id="WFKJ01000016">
    <property type="protein sequence ID" value="KAB7891565.1"/>
    <property type="molecule type" value="Genomic_DNA"/>
</dbReference>
<comment type="caution">
    <text evidence="2">The sequence shown here is derived from an EMBL/GenBank/DDBJ whole genome shotgun (WGS) entry which is preliminary data.</text>
</comment>
<feature type="domain" description="Thoeris protein ThsB TIR-like" evidence="1">
    <location>
        <begin position="6"/>
        <end position="103"/>
    </location>
</feature>
<sequence>MAKKVFFSFHYQDVIDFRANVVRNHGSFKLSKQDAGYYDSSMWEKAKKESELALKRLINTGLKNTSNTCVLIGTDTYSRPWVRYEILKSFLKKNHIFGVHINSIKGKDQHTKTLGRNPFLDVGVTFSEDGKKVTLWEKINTEWVEFTKIENKSTFDNPYNINDDRKGEGFSLSHFYSTYDWKDDDGYNNFSNWVN</sequence>
<name>A0ABQ6VLU6_9BACT</name>
<organism evidence="2 3">
    <name type="scientific">Poseidonibacter ostreae</name>
    <dbReference type="NCBI Taxonomy" id="2654171"/>
    <lineage>
        <taxon>Bacteria</taxon>
        <taxon>Pseudomonadati</taxon>
        <taxon>Campylobacterota</taxon>
        <taxon>Epsilonproteobacteria</taxon>
        <taxon>Campylobacterales</taxon>
        <taxon>Arcobacteraceae</taxon>
        <taxon>Poseidonibacter</taxon>
    </lineage>
</organism>
<evidence type="ECO:0000259" key="1">
    <source>
        <dbReference type="Pfam" id="PF08937"/>
    </source>
</evidence>
<keyword evidence="3" id="KW-1185">Reference proteome</keyword>